<keyword evidence="3" id="KW-1185">Reference proteome</keyword>
<dbReference type="EMBL" id="CAUOFW020002835">
    <property type="protein sequence ID" value="CAK9156298.1"/>
    <property type="molecule type" value="Genomic_DNA"/>
</dbReference>
<evidence type="ECO:0000313" key="2">
    <source>
        <dbReference type="EMBL" id="CAK9185873.1"/>
    </source>
</evidence>
<dbReference type="PANTHER" id="PTHR10241:SF27">
    <property type="entry name" value="TRANSDUCIN_WD40 REPEAT-LIKE SUPERFAMILY PROTEIN"/>
    <property type="match status" value="1"/>
</dbReference>
<accession>A0ABC8UXQ6</accession>
<gene>
    <name evidence="1" type="ORF">ILEXP_LOCUS24803</name>
    <name evidence="2" type="ORF">ILEXP_LOCUS56320</name>
</gene>
<evidence type="ECO:0000313" key="3">
    <source>
        <dbReference type="Proteomes" id="UP001642360"/>
    </source>
</evidence>
<protein>
    <submittedName>
        <fullName evidence="2">Uncharacterized protein</fullName>
    </submittedName>
</protein>
<dbReference type="SUPFAM" id="SSF50978">
    <property type="entry name" value="WD40 repeat-like"/>
    <property type="match status" value="1"/>
</dbReference>
<dbReference type="EMBL" id="CAUOFW020009461">
    <property type="protein sequence ID" value="CAK9185873.1"/>
    <property type="molecule type" value="Genomic_DNA"/>
</dbReference>
<comment type="caution">
    <text evidence="2">The sequence shown here is derived from an EMBL/GenBank/DDBJ whole genome shotgun (WGS) entry which is preliminary data.</text>
</comment>
<dbReference type="InterPro" id="IPR036322">
    <property type="entry name" value="WD40_repeat_dom_sf"/>
</dbReference>
<dbReference type="PANTHER" id="PTHR10241">
    <property type="entry name" value="LETHAL 2 GIANT LARVAE PROTEIN"/>
    <property type="match status" value="1"/>
</dbReference>
<proteinExistence type="predicted"/>
<evidence type="ECO:0000313" key="1">
    <source>
        <dbReference type="EMBL" id="CAK9156298.1"/>
    </source>
</evidence>
<reference evidence="2 3" key="1">
    <citation type="submission" date="2024-02" db="EMBL/GenBank/DDBJ databases">
        <authorList>
            <person name="Vignale AGUSTIN F."/>
            <person name="Sosa J E."/>
            <person name="Modenutti C."/>
        </authorList>
    </citation>
    <scope>NUCLEOTIDE SEQUENCE [LARGE SCALE GENOMIC DNA]</scope>
</reference>
<sequence>MLSIVVISFQQEHTTPSNLQLLKLVLQPGWNSDGLKPDDINTRLLFHYGIPLGSMLLACDTIQQIFAVSTRDGRIKLFGKDNTQALLESPDAVPSKFLQFIENQGILLNINAINCIEVWDIDRKLLSHVHDFEEEITCFTVMQHTFYMFVGDSIGNILVLKLDQEPCIIVKMQYRIPLSASHGNASKVAGDNSVMHILPQPTAESKR</sequence>
<name>A0ABC8UXQ6_9AQUA</name>
<dbReference type="AlphaFoldDB" id="A0ABC8UXQ6"/>
<organism evidence="2 3">
    <name type="scientific">Ilex paraguariensis</name>
    <name type="common">yerba mate</name>
    <dbReference type="NCBI Taxonomy" id="185542"/>
    <lineage>
        <taxon>Eukaryota</taxon>
        <taxon>Viridiplantae</taxon>
        <taxon>Streptophyta</taxon>
        <taxon>Embryophyta</taxon>
        <taxon>Tracheophyta</taxon>
        <taxon>Spermatophyta</taxon>
        <taxon>Magnoliopsida</taxon>
        <taxon>eudicotyledons</taxon>
        <taxon>Gunneridae</taxon>
        <taxon>Pentapetalae</taxon>
        <taxon>asterids</taxon>
        <taxon>campanulids</taxon>
        <taxon>Aquifoliales</taxon>
        <taxon>Aquifoliaceae</taxon>
        <taxon>Ilex</taxon>
    </lineage>
</organism>
<dbReference type="Proteomes" id="UP001642360">
    <property type="component" value="Unassembled WGS sequence"/>
</dbReference>